<dbReference type="InterPro" id="IPR051258">
    <property type="entry name" value="Diverse_Substrate_Transporter"/>
</dbReference>
<sequence length="330" mass="35788">MPLRFQNILFSKTAGYCYILLAIINFSGNIVAARAMGDVMPPAMLNMYRWALATLFILPFSLGPMWRERRVLKKYFVTVCFLALLGISLFDLFLFIAGQTTPALNIALISTLSPLMTAVVARIFIGEKSSPAMYLGCIVSICGVAYLVTDGNWSQLASIQFGQGDLFVIGTCLMSAAYNTTIKAVSGKISQRALLGVTFVLGFVFLIPIFIWDVHSGVEVVEVTNDMWLTLTYLAIGASILCYFFWNLAVGIIGATRTTQFYYIIPLISGLLAWAFLGEPVSATQLQGGVIIFGGILLSMISGNSRKRLPQGTHNATSAGAQPSSNPVSP</sequence>
<dbReference type="Pfam" id="PF00892">
    <property type="entry name" value="EamA"/>
    <property type="match status" value="2"/>
</dbReference>
<feature type="transmembrane region" description="Helical" evidence="7">
    <location>
        <begin position="231"/>
        <end position="254"/>
    </location>
</feature>
<evidence type="ECO:0000313" key="11">
    <source>
        <dbReference type="Proteomes" id="UP000184001"/>
    </source>
</evidence>
<reference evidence="9 12" key="2">
    <citation type="submission" date="2024-07" db="EMBL/GenBank/DDBJ databases">
        <title>Active virus-host system and metabolic interactions in a Lokiarchaeon culture.</title>
        <authorList>
            <person name="Ponce Toledo R.I."/>
            <person name="Rodrigues Oliveira T."/>
            <person name="Schleper C."/>
        </authorList>
    </citation>
    <scope>NUCLEOTIDE SEQUENCE [LARGE SCALE GENOMIC DNA]</scope>
    <source>
        <strain evidence="9 12">B35</strain>
    </source>
</reference>
<comment type="caution">
    <text evidence="10">The sequence shown here is derived from an EMBL/GenBank/DDBJ whole genome shotgun (WGS) entry which is preliminary data.</text>
</comment>
<dbReference type="PANTHER" id="PTHR42920">
    <property type="entry name" value="OS03G0707200 PROTEIN-RELATED"/>
    <property type="match status" value="1"/>
</dbReference>
<dbReference type="InterPro" id="IPR000620">
    <property type="entry name" value="EamA_dom"/>
</dbReference>
<feature type="transmembrane region" description="Helical" evidence="7">
    <location>
        <begin position="103"/>
        <end position="125"/>
    </location>
</feature>
<evidence type="ECO:0000256" key="7">
    <source>
        <dbReference type="SAM" id="Phobius"/>
    </source>
</evidence>
<feature type="transmembrane region" description="Helical" evidence="7">
    <location>
        <begin position="75"/>
        <end position="97"/>
    </location>
</feature>
<dbReference type="RefSeq" id="WP_020000000.1">
    <property type="nucleotide sequence ID" value="NZ_CP192217.1"/>
</dbReference>
<feature type="compositionally biased region" description="Polar residues" evidence="6">
    <location>
        <begin position="312"/>
        <end position="330"/>
    </location>
</feature>
<keyword evidence="4 7" id="KW-1133">Transmembrane helix</keyword>
<keyword evidence="3 7" id="KW-0812">Transmembrane</keyword>
<evidence type="ECO:0000259" key="8">
    <source>
        <dbReference type="Pfam" id="PF00892"/>
    </source>
</evidence>
<dbReference type="EMBL" id="JBFSOO010000006">
    <property type="protein sequence ID" value="MEZ6853796.1"/>
    <property type="molecule type" value="Genomic_DNA"/>
</dbReference>
<evidence type="ECO:0000256" key="3">
    <source>
        <dbReference type="ARBA" id="ARBA00022692"/>
    </source>
</evidence>
<keyword evidence="2" id="KW-1003">Cell membrane</keyword>
<organism evidence="10 11">
    <name type="scientific">Halodesulfovibrio aestuarii</name>
    <dbReference type="NCBI Taxonomy" id="126333"/>
    <lineage>
        <taxon>Bacteria</taxon>
        <taxon>Pseudomonadati</taxon>
        <taxon>Thermodesulfobacteriota</taxon>
        <taxon>Desulfovibrionia</taxon>
        <taxon>Desulfovibrionales</taxon>
        <taxon>Desulfovibrionaceae</taxon>
        <taxon>Halodesulfovibrio</taxon>
    </lineage>
</organism>
<feature type="region of interest" description="Disordered" evidence="6">
    <location>
        <begin position="308"/>
        <end position="330"/>
    </location>
</feature>
<feature type="transmembrane region" description="Helical" evidence="7">
    <location>
        <begin position="261"/>
        <end position="277"/>
    </location>
</feature>
<protein>
    <submittedName>
        <fullName evidence="9">DMT family transporter</fullName>
    </submittedName>
    <submittedName>
        <fullName evidence="10">Permease of the drug/metabolite transporter (DMT) superfamily</fullName>
    </submittedName>
</protein>
<proteinExistence type="predicted"/>
<feature type="domain" description="EamA" evidence="8">
    <location>
        <begin position="164"/>
        <end position="300"/>
    </location>
</feature>
<name>A0A8G2CA18_9BACT</name>
<keyword evidence="5 7" id="KW-0472">Membrane</keyword>
<feature type="domain" description="EamA" evidence="8">
    <location>
        <begin position="14"/>
        <end position="148"/>
    </location>
</feature>
<dbReference type="GO" id="GO:0005886">
    <property type="term" value="C:plasma membrane"/>
    <property type="evidence" value="ECO:0007669"/>
    <property type="project" value="UniProtKB-SubCell"/>
</dbReference>
<comment type="subcellular location">
    <subcellularLocation>
        <location evidence="1">Cell membrane</location>
        <topology evidence="1">Multi-pass membrane protein</topology>
    </subcellularLocation>
</comment>
<gene>
    <name evidence="9" type="ORF">AB2Z07_09665</name>
    <name evidence="10" type="ORF">SAMN05660830_01926</name>
</gene>
<feature type="transmembrane region" description="Helical" evidence="7">
    <location>
        <begin position="47"/>
        <end position="63"/>
    </location>
</feature>
<feature type="transmembrane region" description="Helical" evidence="7">
    <location>
        <begin position="161"/>
        <end position="181"/>
    </location>
</feature>
<evidence type="ECO:0000256" key="6">
    <source>
        <dbReference type="SAM" id="MobiDB-lite"/>
    </source>
</evidence>
<dbReference type="InterPro" id="IPR037185">
    <property type="entry name" value="EmrE-like"/>
</dbReference>
<evidence type="ECO:0000256" key="2">
    <source>
        <dbReference type="ARBA" id="ARBA00022475"/>
    </source>
</evidence>
<feature type="transmembrane region" description="Helical" evidence="7">
    <location>
        <begin position="16"/>
        <end position="35"/>
    </location>
</feature>
<feature type="transmembrane region" description="Helical" evidence="7">
    <location>
        <begin position="283"/>
        <end position="301"/>
    </location>
</feature>
<evidence type="ECO:0000256" key="1">
    <source>
        <dbReference type="ARBA" id="ARBA00004651"/>
    </source>
</evidence>
<evidence type="ECO:0000313" key="10">
    <source>
        <dbReference type="EMBL" id="SHJ24905.1"/>
    </source>
</evidence>
<evidence type="ECO:0000256" key="4">
    <source>
        <dbReference type="ARBA" id="ARBA00022989"/>
    </source>
</evidence>
<evidence type="ECO:0000313" key="12">
    <source>
        <dbReference type="Proteomes" id="UP001568358"/>
    </source>
</evidence>
<feature type="transmembrane region" description="Helical" evidence="7">
    <location>
        <begin position="193"/>
        <end position="211"/>
    </location>
</feature>
<keyword evidence="12" id="KW-1185">Reference proteome</keyword>
<evidence type="ECO:0000313" key="9">
    <source>
        <dbReference type="EMBL" id="MEZ6853796.1"/>
    </source>
</evidence>
<dbReference type="PANTHER" id="PTHR42920:SF11">
    <property type="entry name" value="INNER MEMBRANE PROTEIN YTFF"/>
    <property type="match status" value="1"/>
</dbReference>
<accession>A0A8G2CA18</accession>
<reference evidence="10 11" key="1">
    <citation type="submission" date="2016-11" db="EMBL/GenBank/DDBJ databases">
        <authorList>
            <person name="Varghese N."/>
            <person name="Submissions S."/>
        </authorList>
    </citation>
    <scope>NUCLEOTIDE SEQUENCE [LARGE SCALE GENOMIC DNA]</scope>
    <source>
        <strain evidence="10 11">DSM 17919</strain>
    </source>
</reference>
<dbReference type="Proteomes" id="UP001568358">
    <property type="component" value="Unassembled WGS sequence"/>
</dbReference>
<feature type="transmembrane region" description="Helical" evidence="7">
    <location>
        <begin position="132"/>
        <end position="149"/>
    </location>
</feature>
<dbReference type="AlphaFoldDB" id="A0A8G2CA18"/>
<dbReference type="SUPFAM" id="SSF103481">
    <property type="entry name" value="Multidrug resistance efflux transporter EmrE"/>
    <property type="match status" value="2"/>
</dbReference>
<evidence type="ECO:0000256" key="5">
    <source>
        <dbReference type="ARBA" id="ARBA00023136"/>
    </source>
</evidence>
<dbReference type="EMBL" id="FQZR01000004">
    <property type="protein sequence ID" value="SHJ24905.1"/>
    <property type="molecule type" value="Genomic_DNA"/>
</dbReference>
<dbReference type="Proteomes" id="UP000184001">
    <property type="component" value="Unassembled WGS sequence"/>
</dbReference>